<proteinExistence type="predicted"/>
<keyword evidence="7" id="KW-1185">Reference proteome</keyword>
<dbReference type="RefSeq" id="WP_354446965.1">
    <property type="nucleotide sequence ID" value="NZ_JBEPSH010000008.1"/>
</dbReference>
<dbReference type="SUPFAM" id="SSF55781">
    <property type="entry name" value="GAF domain-like"/>
    <property type="match status" value="1"/>
</dbReference>
<evidence type="ECO:0000259" key="5">
    <source>
        <dbReference type="PROSITE" id="PS51078"/>
    </source>
</evidence>
<dbReference type="GO" id="GO:0003677">
    <property type="term" value="F:DNA binding"/>
    <property type="evidence" value="ECO:0007669"/>
    <property type="project" value="UniProtKB-KW"/>
</dbReference>
<reference evidence="6 7" key="1">
    <citation type="submission" date="2024-06" db="EMBL/GenBank/DDBJ databases">
        <title>Sorghum-associated microbial communities from plants grown in Nebraska, USA.</title>
        <authorList>
            <person name="Schachtman D."/>
        </authorList>
    </citation>
    <scope>NUCLEOTIDE SEQUENCE [LARGE SCALE GENOMIC DNA]</scope>
    <source>
        <strain evidence="6 7">2709</strain>
    </source>
</reference>
<evidence type="ECO:0000256" key="2">
    <source>
        <dbReference type="ARBA" id="ARBA00023125"/>
    </source>
</evidence>
<dbReference type="PANTHER" id="PTHR30136">
    <property type="entry name" value="HELIX-TURN-HELIX TRANSCRIPTIONAL REGULATOR, ICLR FAMILY"/>
    <property type="match status" value="1"/>
</dbReference>
<evidence type="ECO:0000256" key="1">
    <source>
        <dbReference type="ARBA" id="ARBA00023015"/>
    </source>
</evidence>
<name>A0ABV2QF20_9BURK</name>
<dbReference type="InterPro" id="IPR050707">
    <property type="entry name" value="HTH_MetabolicPath_Reg"/>
</dbReference>
<dbReference type="Gene3D" id="1.10.10.10">
    <property type="entry name" value="Winged helix-like DNA-binding domain superfamily/Winged helix DNA-binding domain"/>
    <property type="match status" value="1"/>
</dbReference>
<keyword evidence="1" id="KW-0805">Transcription regulation</keyword>
<keyword evidence="3" id="KW-0804">Transcription</keyword>
<evidence type="ECO:0000256" key="3">
    <source>
        <dbReference type="ARBA" id="ARBA00023163"/>
    </source>
</evidence>
<keyword evidence="2 6" id="KW-0238">DNA-binding</keyword>
<dbReference type="SUPFAM" id="SSF46785">
    <property type="entry name" value="Winged helix' DNA-binding domain"/>
    <property type="match status" value="1"/>
</dbReference>
<dbReference type="Gene3D" id="3.30.450.40">
    <property type="match status" value="1"/>
</dbReference>
<dbReference type="PROSITE" id="PS51078">
    <property type="entry name" value="ICLR_ED"/>
    <property type="match status" value="1"/>
</dbReference>
<feature type="domain" description="IclR-ED" evidence="5">
    <location>
        <begin position="89"/>
        <end position="270"/>
    </location>
</feature>
<comment type="caution">
    <text evidence="6">The sequence shown here is derived from an EMBL/GenBank/DDBJ whole genome shotgun (WGS) entry which is preliminary data.</text>
</comment>
<dbReference type="EMBL" id="JBEPSH010000008">
    <property type="protein sequence ID" value="MET4579148.1"/>
    <property type="molecule type" value="Genomic_DNA"/>
</dbReference>
<feature type="domain" description="HTH iclR-type" evidence="4">
    <location>
        <begin position="26"/>
        <end position="88"/>
    </location>
</feature>
<gene>
    <name evidence="6" type="ORF">ABIE13_004271</name>
</gene>
<dbReference type="InterPro" id="IPR036388">
    <property type="entry name" value="WH-like_DNA-bd_sf"/>
</dbReference>
<dbReference type="PROSITE" id="PS51077">
    <property type="entry name" value="HTH_ICLR"/>
    <property type="match status" value="1"/>
</dbReference>
<dbReference type="InterPro" id="IPR036390">
    <property type="entry name" value="WH_DNA-bd_sf"/>
</dbReference>
<evidence type="ECO:0000313" key="7">
    <source>
        <dbReference type="Proteomes" id="UP001549320"/>
    </source>
</evidence>
<dbReference type="Pfam" id="PF09339">
    <property type="entry name" value="HTH_IclR"/>
    <property type="match status" value="1"/>
</dbReference>
<organism evidence="6 7">
    <name type="scientific">Ottowia thiooxydans</name>
    <dbReference type="NCBI Taxonomy" id="219182"/>
    <lineage>
        <taxon>Bacteria</taxon>
        <taxon>Pseudomonadati</taxon>
        <taxon>Pseudomonadota</taxon>
        <taxon>Betaproteobacteria</taxon>
        <taxon>Burkholderiales</taxon>
        <taxon>Comamonadaceae</taxon>
        <taxon>Ottowia</taxon>
    </lineage>
</organism>
<dbReference type="PANTHER" id="PTHR30136:SF33">
    <property type="entry name" value="TRANSCRIPTIONAL REGULATORY PROTEIN"/>
    <property type="match status" value="1"/>
</dbReference>
<dbReference type="Pfam" id="PF01614">
    <property type="entry name" value="IclR_C"/>
    <property type="match status" value="1"/>
</dbReference>
<evidence type="ECO:0000259" key="4">
    <source>
        <dbReference type="PROSITE" id="PS51077"/>
    </source>
</evidence>
<sequence>MSRGPAPVRAHTPAAEDAAEPDRQFVTALARGLEILRCFDAERRTLGTTEIAHITGLAQPTVWRLCHTLQKTGFLHVVPGKDKLQLGIAAIALGSAALAGQEALEVIRPLLQVLADRYQVAVALGRRDGDSIVYLLRCQGNSPLLMNLRVGSRIPLFHSAIGWSYLACCTPEDREALIARATSEGRMGDEADQQAMATAIAQYPERGFVFHPRPAYQINTVAAAIELPVSERYVVSCGGPDSLLPEPLMLNEVGPLLRQLAKDLQPILLMGRHI</sequence>
<protein>
    <submittedName>
        <fullName evidence="6">DNA-binding IclR family transcriptional regulator</fullName>
    </submittedName>
</protein>
<dbReference type="Proteomes" id="UP001549320">
    <property type="component" value="Unassembled WGS sequence"/>
</dbReference>
<dbReference type="InterPro" id="IPR029016">
    <property type="entry name" value="GAF-like_dom_sf"/>
</dbReference>
<accession>A0ABV2QF20</accession>
<dbReference type="SMART" id="SM00346">
    <property type="entry name" value="HTH_ICLR"/>
    <property type="match status" value="1"/>
</dbReference>
<dbReference type="InterPro" id="IPR014757">
    <property type="entry name" value="Tscrpt_reg_IclR_C"/>
</dbReference>
<dbReference type="InterPro" id="IPR005471">
    <property type="entry name" value="Tscrpt_reg_IclR_N"/>
</dbReference>
<evidence type="ECO:0000313" key="6">
    <source>
        <dbReference type="EMBL" id="MET4579148.1"/>
    </source>
</evidence>